<dbReference type="Proteomes" id="UP001432000">
    <property type="component" value="Chromosome"/>
</dbReference>
<proteinExistence type="predicted"/>
<evidence type="ECO:0000313" key="2">
    <source>
        <dbReference type="EMBL" id="WXG68895.1"/>
    </source>
</evidence>
<protein>
    <recommendedName>
        <fullName evidence="4">SGNH/GDSL hydrolase family protein</fullName>
    </recommendedName>
</protein>
<dbReference type="EMBL" id="CP147846">
    <property type="protein sequence ID" value="WXG68895.1"/>
    <property type="molecule type" value="Genomic_DNA"/>
</dbReference>
<evidence type="ECO:0008006" key="4">
    <source>
        <dbReference type="Google" id="ProtNLM"/>
    </source>
</evidence>
<evidence type="ECO:0000256" key="1">
    <source>
        <dbReference type="SAM" id="MobiDB-lite"/>
    </source>
</evidence>
<organism evidence="2 3">
    <name type="scientific">Rhodococcus sovatensis</name>
    <dbReference type="NCBI Taxonomy" id="1805840"/>
    <lineage>
        <taxon>Bacteria</taxon>
        <taxon>Bacillati</taxon>
        <taxon>Actinomycetota</taxon>
        <taxon>Actinomycetes</taxon>
        <taxon>Mycobacteriales</taxon>
        <taxon>Nocardiaceae</taxon>
        <taxon>Rhodococcus</taxon>
    </lineage>
</organism>
<dbReference type="RefSeq" id="WP_338889394.1">
    <property type="nucleotide sequence ID" value="NZ_CP147846.1"/>
</dbReference>
<accession>A0ABZ2PI74</accession>
<evidence type="ECO:0000313" key="3">
    <source>
        <dbReference type="Proteomes" id="UP001432000"/>
    </source>
</evidence>
<reference evidence="2 3" key="1">
    <citation type="submission" date="2024-03" db="EMBL/GenBank/DDBJ databases">
        <title>Natural products discovery in diverse microorganisms through a two-stage MS feature dereplication strategy.</title>
        <authorList>
            <person name="Zhang R."/>
        </authorList>
    </citation>
    <scope>NUCLEOTIDE SEQUENCE [LARGE SCALE GENOMIC DNA]</scope>
    <source>
        <strain evidence="2 3">18930</strain>
    </source>
</reference>
<feature type="region of interest" description="Disordered" evidence="1">
    <location>
        <begin position="86"/>
        <end position="106"/>
    </location>
</feature>
<keyword evidence="3" id="KW-1185">Reference proteome</keyword>
<name>A0ABZ2PI74_9NOCA</name>
<sequence>MSSIDLEQHDVASDPRPWSWDRLHLNETGHARLAAAAAFALGLPGATDAWNRPLAPLARPHLFSRVRADLAWAGMFLAPWLTRRVRRRSSGDSRTAKRPQLTSLLR</sequence>
<gene>
    <name evidence="2" type="ORF">WDS16_27580</name>
</gene>